<dbReference type="AlphaFoldDB" id="Q4T3Q4"/>
<dbReference type="KEGG" id="tng:GSTEN00007687G001"/>
<protein>
    <submittedName>
        <fullName evidence="2">(spotted green pufferfish) hypothetical protein</fullName>
    </submittedName>
</protein>
<organism evidence="2">
    <name type="scientific">Tetraodon nigroviridis</name>
    <name type="common">Spotted green pufferfish</name>
    <name type="synonym">Chelonodon nigroviridis</name>
    <dbReference type="NCBI Taxonomy" id="99883"/>
    <lineage>
        <taxon>Eukaryota</taxon>
        <taxon>Metazoa</taxon>
        <taxon>Chordata</taxon>
        <taxon>Craniata</taxon>
        <taxon>Vertebrata</taxon>
        <taxon>Euteleostomi</taxon>
        <taxon>Actinopterygii</taxon>
        <taxon>Neopterygii</taxon>
        <taxon>Teleostei</taxon>
        <taxon>Neoteleostei</taxon>
        <taxon>Acanthomorphata</taxon>
        <taxon>Eupercaria</taxon>
        <taxon>Tetraodontiformes</taxon>
        <taxon>Tetradontoidea</taxon>
        <taxon>Tetraodontidae</taxon>
        <taxon>Tetraodon</taxon>
    </lineage>
</organism>
<gene>
    <name evidence="2" type="ORF">GSTENG00007687001</name>
</gene>
<accession>Q4T3Q4</accession>
<reference evidence="2" key="2">
    <citation type="submission" date="2004-02" db="EMBL/GenBank/DDBJ databases">
        <authorList>
            <consortium name="Genoscope"/>
            <consortium name="Whitehead Institute Centre for Genome Research"/>
        </authorList>
    </citation>
    <scope>NUCLEOTIDE SEQUENCE</scope>
</reference>
<evidence type="ECO:0000313" key="2">
    <source>
        <dbReference type="EMBL" id="CAF92478.1"/>
    </source>
</evidence>
<evidence type="ECO:0000256" key="1">
    <source>
        <dbReference type="SAM" id="Phobius"/>
    </source>
</evidence>
<name>Q4T3Q4_TETNG</name>
<feature type="transmembrane region" description="Helical" evidence="1">
    <location>
        <begin position="12"/>
        <end position="30"/>
    </location>
</feature>
<dbReference type="EMBL" id="CAAE01009944">
    <property type="protein sequence ID" value="CAF92478.1"/>
    <property type="molecule type" value="Genomic_DNA"/>
</dbReference>
<comment type="caution">
    <text evidence="2">The sequence shown here is derived from an EMBL/GenBank/DDBJ whole genome shotgun (WGS) entry which is preliminary data.</text>
</comment>
<sequence length="38" mass="4532">SGRQRENYFNKCVIHFVSFNTLCSFTLFLSCDHFHCTE</sequence>
<keyword evidence="1" id="KW-1133">Transmembrane helix</keyword>
<keyword evidence="1" id="KW-0812">Transmembrane</keyword>
<reference evidence="2" key="1">
    <citation type="journal article" date="2004" name="Nature">
        <title>Genome duplication in the teleost fish Tetraodon nigroviridis reveals the early vertebrate proto-karyotype.</title>
        <authorList>
            <person name="Jaillon O."/>
            <person name="Aury J.-M."/>
            <person name="Brunet F."/>
            <person name="Petit J.-L."/>
            <person name="Stange-Thomann N."/>
            <person name="Mauceli E."/>
            <person name="Bouneau L."/>
            <person name="Fischer C."/>
            <person name="Ozouf-Costaz C."/>
            <person name="Bernot A."/>
            <person name="Nicaud S."/>
            <person name="Jaffe D."/>
            <person name="Fisher S."/>
            <person name="Lutfalla G."/>
            <person name="Dossat C."/>
            <person name="Segurens B."/>
            <person name="Dasilva C."/>
            <person name="Salanoubat M."/>
            <person name="Levy M."/>
            <person name="Boudet N."/>
            <person name="Castellano S."/>
            <person name="Anthouard V."/>
            <person name="Jubin C."/>
            <person name="Castelli V."/>
            <person name="Katinka M."/>
            <person name="Vacherie B."/>
            <person name="Biemont C."/>
            <person name="Skalli Z."/>
            <person name="Cattolico L."/>
            <person name="Poulain J."/>
            <person name="De Berardinis V."/>
            <person name="Cruaud C."/>
            <person name="Duprat S."/>
            <person name="Brottier P."/>
            <person name="Coutanceau J.-P."/>
            <person name="Gouzy J."/>
            <person name="Parra G."/>
            <person name="Lardier G."/>
            <person name="Chapple C."/>
            <person name="McKernan K.J."/>
            <person name="McEwan P."/>
            <person name="Bosak S."/>
            <person name="Kellis M."/>
            <person name="Volff J.-N."/>
            <person name="Guigo R."/>
            <person name="Zody M.C."/>
            <person name="Mesirov J."/>
            <person name="Lindblad-Toh K."/>
            <person name="Birren B."/>
            <person name="Nusbaum C."/>
            <person name="Kahn D."/>
            <person name="Robinson-Rechavi M."/>
            <person name="Laudet V."/>
            <person name="Schachter V."/>
            <person name="Quetier F."/>
            <person name="Saurin W."/>
            <person name="Scarpelli C."/>
            <person name="Wincker P."/>
            <person name="Lander E.S."/>
            <person name="Weissenbach J."/>
            <person name="Roest Crollius H."/>
        </authorList>
    </citation>
    <scope>NUCLEOTIDE SEQUENCE [LARGE SCALE GENOMIC DNA]</scope>
</reference>
<proteinExistence type="predicted"/>
<keyword evidence="1" id="KW-0472">Membrane</keyword>
<feature type="non-terminal residue" evidence="2">
    <location>
        <position position="1"/>
    </location>
</feature>